<dbReference type="Gene3D" id="3.40.50.300">
    <property type="entry name" value="P-loop containing nucleotide triphosphate hydrolases"/>
    <property type="match status" value="1"/>
</dbReference>
<evidence type="ECO:0000256" key="5">
    <source>
        <dbReference type="ARBA" id="ARBA00022741"/>
    </source>
</evidence>
<feature type="domain" description="ABC transporter" evidence="10">
    <location>
        <begin position="338"/>
        <end position="573"/>
    </location>
</feature>
<dbReference type="FunFam" id="3.40.50.300:FF:000221">
    <property type="entry name" value="Multidrug ABC transporter ATP-binding protein"/>
    <property type="match status" value="1"/>
</dbReference>
<dbReference type="GO" id="GO:0045454">
    <property type="term" value="P:cell redox homeostasis"/>
    <property type="evidence" value="ECO:0007669"/>
    <property type="project" value="InterPro"/>
</dbReference>
<evidence type="ECO:0000256" key="8">
    <source>
        <dbReference type="ARBA" id="ARBA00023136"/>
    </source>
</evidence>
<feature type="transmembrane region" description="Helical" evidence="9">
    <location>
        <begin position="41"/>
        <end position="60"/>
    </location>
</feature>
<dbReference type="Pfam" id="PF00005">
    <property type="entry name" value="ABC_tran"/>
    <property type="match status" value="1"/>
</dbReference>
<feature type="transmembrane region" description="Helical" evidence="9">
    <location>
        <begin position="160"/>
        <end position="180"/>
    </location>
</feature>
<dbReference type="KEGG" id="alv:Alvin_0481"/>
<feature type="transmembrane region" description="Helical" evidence="9">
    <location>
        <begin position="132"/>
        <end position="154"/>
    </location>
</feature>
<dbReference type="PANTHER" id="PTHR43394">
    <property type="entry name" value="ATP-DEPENDENT PERMEASE MDL1, MITOCHONDRIAL"/>
    <property type="match status" value="1"/>
</dbReference>
<name>D3RNS9_ALLVD</name>
<dbReference type="SUPFAM" id="SSF90123">
    <property type="entry name" value="ABC transporter transmembrane region"/>
    <property type="match status" value="1"/>
</dbReference>
<dbReference type="STRING" id="572477.Alvin_0481"/>
<dbReference type="NCBIfam" id="TIGR02868">
    <property type="entry name" value="CydC"/>
    <property type="match status" value="1"/>
</dbReference>
<dbReference type="GO" id="GO:0005524">
    <property type="term" value="F:ATP binding"/>
    <property type="evidence" value="ECO:0007669"/>
    <property type="project" value="UniProtKB-KW"/>
</dbReference>
<evidence type="ECO:0000256" key="4">
    <source>
        <dbReference type="ARBA" id="ARBA00022692"/>
    </source>
</evidence>
<keyword evidence="2" id="KW-0813">Transport</keyword>
<dbReference type="Pfam" id="PF00664">
    <property type="entry name" value="ABC_membrane"/>
    <property type="match status" value="1"/>
</dbReference>
<dbReference type="InterPro" id="IPR039421">
    <property type="entry name" value="Type_1_exporter"/>
</dbReference>
<dbReference type="OrthoDB" id="6336411at2"/>
<feature type="transmembrane region" description="Helical" evidence="9">
    <location>
        <begin position="248"/>
        <end position="266"/>
    </location>
</feature>
<dbReference type="Gene3D" id="1.20.1560.10">
    <property type="entry name" value="ABC transporter type 1, transmembrane domain"/>
    <property type="match status" value="1"/>
</dbReference>
<dbReference type="PROSITE" id="PS50893">
    <property type="entry name" value="ABC_TRANSPORTER_2"/>
    <property type="match status" value="1"/>
</dbReference>
<dbReference type="HOGENOM" id="CLU_000604_84_9_6"/>
<proteinExistence type="predicted"/>
<evidence type="ECO:0000256" key="1">
    <source>
        <dbReference type="ARBA" id="ARBA00004651"/>
    </source>
</evidence>
<dbReference type="SMART" id="SM00382">
    <property type="entry name" value="AAA"/>
    <property type="match status" value="1"/>
</dbReference>
<evidence type="ECO:0000256" key="7">
    <source>
        <dbReference type="ARBA" id="ARBA00022989"/>
    </source>
</evidence>
<dbReference type="GO" id="GO:0034775">
    <property type="term" value="P:glutathione transmembrane transport"/>
    <property type="evidence" value="ECO:0007669"/>
    <property type="project" value="InterPro"/>
</dbReference>
<dbReference type="InterPro" id="IPR014223">
    <property type="entry name" value="ABC_CydC/D"/>
</dbReference>
<evidence type="ECO:0000259" key="11">
    <source>
        <dbReference type="PROSITE" id="PS50929"/>
    </source>
</evidence>
<dbReference type="InterPro" id="IPR027417">
    <property type="entry name" value="P-loop_NTPase"/>
</dbReference>
<dbReference type="GO" id="GO:0016887">
    <property type="term" value="F:ATP hydrolysis activity"/>
    <property type="evidence" value="ECO:0007669"/>
    <property type="project" value="InterPro"/>
</dbReference>
<evidence type="ECO:0000313" key="13">
    <source>
        <dbReference type="Proteomes" id="UP000001441"/>
    </source>
</evidence>
<dbReference type="SUPFAM" id="SSF52540">
    <property type="entry name" value="P-loop containing nucleoside triphosphate hydrolases"/>
    <property type="match status" value="1"/>
</dbReference>
<keyword evidence="5" id="KW-0547">Nucleotide-binding</keyword>
<dbReference type="Proteomes" id="UP000001441">
    <property type="component" value="Chromosome"/>
</dbReference>
<comment type="subcellular location">
    <subcellularLocation>
        <location evidence="1">Cell membrane</location>
        <topology evidence="1">Multi-pass membrane protein</topology>
    </subcellularLocation>
</comment>
<evidence type="ECO:0000313" key="12">
    <source>
        <dbReference type="EMBL" id="ADC61439.1"/>
    </source>
</evidence>
<dbReference type="CDD" id="cd18585">
    <property type="entry name" value="ABC_6TM_CydC"/>
    <property type="match status" value="1"/>
</dbReference>
<evidence type="ECO:0000256" key="3">
    <source>
        <dbReference type="ARBA" id="ARBA00022475"/>
    </source>
</evidence>
<dbReference type="eggNOG" id="COG4987">
    <property type="taxonomic scope" value="Bacteria"/>
</dbReference>
<evidence type="ECO:0000256" key="6">
    <source>
        <dbReference type="ARBA" id="ARBA00022840"/>
    </source>
</evidence>
<feature type="transmembrane region" description="Helical" evidence="9">
    <location>
        <begin position="16"/>
        <end position="35"/>
    </location>
</feature>
<keyword evidence="13" id="KW-1185">Reference proteome</keyword>
<dbReference type="InterPro" id="IPR011527">
    <property type="entry name" value="ABC1_TM_dom"/>
</dbReference>
<keyword evidence="4 9" id="KW-0812">Transmembrane</keyword>
<organism evidence="12 13">
    <name type="scientific">Allochromatium vinosum (strain ATCC 17899 / DSM 180 / NBRC 103801 / NCIMB 10441 / D)</name>
    <name type="common">Chromatium vinosum</name>
    <dbReference type="NCBI Taxonomy" id="572477"/>
    <lineage>
        <taxon>Bacteria</taxon>
        <taxon>Pseudomonadati</taxon>
        <taxon>Pseudomonadota</taxon>
        <taxon>Gammaproteobacteria</taxon>
        <taxon>Chromatiales</taxon>
        <taxon>Chromatiaceae</taxon>
        <taxon>Allochromatium</taxon>
    </lineage>
</organism>
<dbReference type="EMBL" id="CP001896">
    <property type="protein sequence ID" value="ADC61439.1"/>
    <property type="molecule type" value="Genomic_DNA"/>
</dbReference>
<dbReference type="InterPro" id="IPR003593">
    <property type="entry name" value="AAA+_ATPase"/>
</dbReference>
<sequence length="578" mass="62902">MNELRRLWQLFQPYRTWMLVGTLAAILTLLANVTLMAAAGWFLTAMAAAGAAGVAMNYFTPAALIRGSAMIRTAGRYGERLVNHEATFRLIASLRVWFYQHLEPLAPARLQQYHSGDLLSRIRADIDALDNLYVRVLVPVAVANVSIVLFTIFLLFYHPLLALSGLTFLVLAGVGLPIWSQARGLAPGRRIAEDEAALRTAVIDGVQGLAELTLYGAAERQARHIDSLSRRLIADQTRLSSDHGLTQAAVGLCASLSLWVLLWIAIPLVDDGRLMPPQLAMLALFTLASFEAVAPLPQAFQMLGRTLAAAHRLFAIVDTEPAVAEPSPPSPRPERFDIEFADVRFSYPDAPRPAVSGIRLQVPQGTRAAVIGATGSGKSTLFNLLLRFWAPDSGSIRVGGHDILDFHGDDLRRHIAVVSQHTHLFDATIRENLLIANPDAPQAAIEAACRVAQIHDFIAELPEGYDTWVGETGVRLSGGQGRRIAVARALLKDAPILLLDEPTEGLDAATERDLMQALDTLMVGRTVLLITHRPAGLDWVDQVLVLDQGRELARGDVSVIPQAMQAALLPLRAEAETR</sequence>
<dbReference type="GO" id="GO:0015421">
    <property type="term" value="F:ABC-type oligopeptide transporter activity"/>
    <property type="evidence" value="ECO:0007669"/>
    <property type="project" value="TreeGrafter"/>
</dbReference>
<evidence type="ECO:0000259" key="10">
    <source>
        <dbReference type="PROSITE" id="PS50893"/>
    </source>
</evidence>
<gene>
    <name evidence="12" type="ordered locus">Alvin_0481</name>
</gene>
<keyword evidence="8 9" id="KW-0472">Membrane</keyword>
<keyword evidence="7 9" id="KW-1133">Transmembrane helix</keyword>
<dbReference type="PANTHER" id="PTHR43394:SF1">
    <property type="entry name" value="ATP-BINDING CASSETTE SUB-FAMILY B MEMBER 10, MITOCHONDRIAL"/>
    <property type="match status" value="1"/>
</dbReference>
<dbReference type="AlphaFoldDB" id="D3RNS9"/>
<dbReference type="RefSeq" id="WP_012969715.1">
    <property type="nucleotide sequence ID" value="NC_013851.1"/>
</dbReference>
<dbReference type="InterPro" id="IPR003439">
    <property type="entry name" value="ABC_transporter-like_ATP-bd"/>
</dbReference>
<keyword evidence="6" id="KW-0067">ATP-binding</keyword>
<evidence type="ECO:0000256" key="2">
    <source>
        <dbReference type="ARBA" id="ARBA00022448"/>
    </source>
</evidence>
<keyword evidence="3" id="KW-1003">Cell membrane</keyword>
<dbReference type="PROSITE" id="PS50929">
    <property type="entry name" value="ABC_TM1F"/>
    <property type="match status" value="1"/>
</dbReference>
<accession>D3RNS9</accession>
<dbReference type="GO" id="GO:0005886">
    <property type="term" value="C:plasma membrane"/>
    <property type="evidence" value="ECO:0007669"/>
    <property type="project" value="UniProtKB-SubCell"/>
</dbReference>
<reference evidence="12 13" key="1">
    <citation type="journal article" date="2011" name="Stand. Genomic Sci.">
        <title>Complete genome sequence of Allochromatium vinosum DSM 180(T).</title>
        <authorList>
            <person name="Weissgerber T."/>
            <person name="Zigann R."/>
            <person name="Bruce D."/>
            <person name="Chang Y.J."/>
            <person name="Detter J.C."/>
            <person name="Han C."/>
            <person name="Hauser L."/>
            <person name="Jeffries C.D."/>
            <person name="Land M."/>
            <person name="Munk A.C."/>
            <person name="Tapia R."/>
            <person name="Dahl C."/>
        </authorList>
    </citation>
    <scope>NUCLEOTIDE SEQUENCE [LARGE SCALE GENOMIC DNA]</scope>
    <source>
        <strain evidence="13">ATCC 17899 / DSM 180 / NBRC 103801 / NCIMB 10441 / D</strain>
    </source>
</reference>
<dbReference type="InterPro" id="IPR036640">
    <property type="entry name" value="ABC1_TM_sf"/>
</dbReference>
<evidence type="ECO:0000256" key="9">
    <source>
        <dbReference type="SAM" id="Phobius"/>
    </source>
</evidence>
<feature type="domain" description="ABC transmembrane type-1" evidence="11">
    <location>
        <begin position="19"/>
        <end position="305"/>
    </location>
</feature>
<protein>
    <submittedName>
        <fullName evidence="12">ABC transporter, CydDC cysteine exporter (CydDC-E) family, permease/ATP-binding protein CydC</fullName>
    </submittedName>
</protein>